<dbReference type="PANTHER" id="PTHR35579">
    <property type="entry name" value="CRISPR SYSTEM CMS ENDORIBONUCLEASE CSM3"/>
    <property type="match status" value="1"/>
</dbReference>
<gene>
    <name evidence="4" type="ORF">MINT15_35020</name>
</gene>
<name>A0A837D6T1_9PSEU</name>
<dbReference type="Proteomes" id="UP000030848">
    <property type="component" value="Unassembled WGS sequence"/>
</dbReference>
<dbReference type="InterPro" id="IPR052216">
    <property type="entry name" value="CRISPR_Csm3_endoribonuclease"/>
</dbReference>
<protein>
    <submittedName>
        <fullName evidence="4">RAMP superfamily protein probably involved in DNA repair</fullName>
    </submittedName>
</protein>
<evidence type="ECO:0000259" key="3">
    <source>
        <dbReference type="Pfam" id="PF03787"/>
    </source>
</evidence>
<proteinExistence type="predicted"/>
<dbReference type="Pfam" id="PF03787">
    <property type="entry name" value="RAMPs"/>
    <property type="match status" value="2"/>
</dbReference>
<dbReference type="PANTHER" id="PTHR35579:SF6">
    <property type="entry name" value="DUF324 DOMAIN-CONTAINING PROTEIN"/>
    <property type="match status" value="1"/>
</dbReference>
<reference evidence="4 5" key="1">
    <citation type="submission" date="2014-10" db="EMBL/GenBank/DDBJ databases">
        <title>Genome sequence of Micropolyspora internatus JCM3315.</title>
        <authorList>
            <person name="Shin S.-K."/>
            <person name="Yi H."/>
        </authorList>
    </citation>
    <scope>NUCLEOTIDE SEQUENCE [LARGE SCALE GENOMIC DNA]</scope>
    <source>
        <strain evidence="4 5">JCM 3315</strain>
    </source>
</reference>
<keyword evidence="1" id="KW-0051">Antiviral defense</keyword>
<dbReference type="CDD" id="cd09726">
    <property type="entry name" value="RAMP_I_III"/>
    <property type="match status" value="1"/>
</dbReference>
<sequence>MISTLITVRLRMDTPGGVTAPETLSDVDNVLPLRRDTAGRPHLPGTTVAGSLRAHCATYEELRPEETLFGMADETERIPSSIQVLGTRYLGDADGIVRHRTAIDRERGAPANTMLHGVTVLPAGTEFDIVLRWDNPDRREEPFLRALQQWRPRLGRGASHDAGRCTVVGLGHRSYDLTTVEDLHAWLHLQFPDDYPAPEPLAEPQRPPEPDYDIAFEIVGGLHISAGEPSAHESSEEPLVNRALRSDGRFVVPGSTLKGILRSRAEYVCRVVGAEVCTNHQCGECHPCRLFGYGGESRNARRAKIAVADSVIANATSELRTHVAIDRFTGGARDQLLYTDEVVTAGQFRLRIYALEPLDDLDRLLIDVVLTDLHDGLVGIGGRTTAGLGTVRITSEWTRPDLTTLADRLNGETAA</sequence>
<evidence type="ECO:0000313" key="5">
    <source>
        <dbReference type="Proteomes" id="UP000030848"/>
    </source>
</evidence>
<comment type="caution">
    <text evidence="4">The sequence shown here is derived from an EMBL/GenBank/DDBJ whole genome shotgun (WGS) entry which is preliminary data.</text>
</comment>
<evidence type="ECO:0000313" key="4">
    <source>
        <dbReference type="EMBL" id="KHF43300.1"/>
    </source>
</evidence>
<dbReference type="GO" id="GO:0051607">
    <property type="term" value="P:defense response to virus"/>
    <property type="evidence" value="ECO:0007669"/>
    <property type="project" value="UniProtKB-KW"/>
</dbReference>
<comment type="subunit">
    <text evidence="2">Part of the Csm effector complex that includes Cas10, Csm2, Csm3, Csm4 and Csm5.</text>
</comment>
<accession>A0A837D6T1</accession>
<evidence type="ECO:0000256" key="2">
    <source>
        <dbReference type="ARBA" id="ARBA00093789"/>
    </source>
</evidence>
<dbReference type="OrthoDB" id="5242922at2"/>
<dbReference type="AlphaFoldDB" id="A0A837D6T1"/>
<feature type="domain" description="CRISPR type III-associated protein" evidence="3">
    <location>
        <begin position="24"/>
        <end position="171"/>
    </location>
</feature>
<dbReference type="InterPro" id="IPR005537">
    <property type="entry name" value="RAMP_III_fam"/>
</dbReference>
<dbReference type="EMBL" id="JRZE01000006">
    <property type="protein sequence ID" value="KHF43300.1"/>
    <property type="molecule type" value="Genomic_DNA"/>
</dbReference>
<feature type="domain" description="CRISPR type III-associated protein" evidence="3">
    <location>
        <begin position="216"/>
        <end position="392"/>
    </location>
</feature>
<evidence type="ECO:0000256" key="1">
    <source>
        <dbReference type="ARBA" id="ARBA00023118"/>
    </source>
</evidence>
<organism evidence="4 5">
    <name type="scientific">Saccharomonospora viridis</name>
    <dbReference type="NCBI Taxonomy" id="1852"/>
    <lineage>
        <taxon>Bacteria</taxon>
        <taxon>Bacillati</taxon>
        <taxon>Actinomycetota</taxon>
        <taxon>Actinomycetes</taxon>
        <taxon>Pseudonocardiales</taxon>
        <taxon>Pseudonocardiaceae</taxon>
        <taxon>Saccharomonospora</taxon>
    </lineage>
</organism>
<dbReference type="RefSeq" id="WP_037312346.1">
    <property type="nucleotide sequence ID" value="NZ_CALJZO010000117.1"/>
</dbReference>